<dbReference type="AlphaFoldDB" id="A0A9D2A557"/>
<dbReference type="Proteomes" id="UP000824023">
    <property type="component" value="Unassembled WGS sequence"/>
</dbReference>
<accession>A0A9D2A557</accession>
<gene>
    <name evidence="2" type="ORF">H9819_04650</name>
</gene>
<evidence type="ECO:0000313" key="3">
    <source>
        <dbReference type="Proteomes" id="UP000824023"/>
    </source>
</evidence>
<reference evidence="2" key="2">
    <citation type="submission" date="2021-04" db="EMBL/GenBank/DDBJ databases">
        <authorList>
            <person name="Gilroy R."/>
        </authorList>
    </citation>
    <scope>NUCLEOTIDE SEQUENCE</scope>
    <source>
        <strain evidence="2">ChiHjej12B11-24981</strain>
    </source>
</reference>
<proteinExistence type="predicted"/>
<keyword evidence="1" id="KW-1133">Transmembrane helix</keyword>
<feature type="transmembrane region" description="Helical" evidence="1">
    <location>
        <begin position="59"/>
        <end position="80"/>
    </location>
</feature>
<dbReference type="EMBL" id="DXCK01000063">
    <property type="protein sequence ID" value="HIZ01529.1"/>
    <property type="molecule type" value="Genomic_DNA"/>
</dbReference>
<feature type="transmembrane region" description="Helical" evidence="1">
    <location>
        <begin position="100"/>
        <end position="124"/>
    </location>
</feature>
<organism evidence="2 3">
    <name type="scientific">Candidatus Bacteroides merdipullorum</name>
    <dbReference type="NCBI Taxonomy" id="2838474"/>
    <lineage>
        <taxon>Bacteria</taxon>
        <taxon>Pseudomonadati</taxon>
        <taxon>Bacteroidota</taxon>
        <taxon>Bacteroidia</taxon>
        <taxon>Bacteroidales</taxon>
        <taxon>Bacteroidaceae</taxon>
        <taxon>Bacteroides</taxon>
    </lineage>
</organism>
<feature type="transmembrane region" description="Helical" evidence="1">
    <location>
        <begin position="130"/>
        <end position="151"/>
    </location>
</feature>
<keyword evidence="1" id="KW-0812">Transmembrane</keyword>
<keyword evidence="1" id="KW-0472">Membrane</keyword>
<name>A0A9D2A557_9BACE</name>
<protein>
    <recommendedName>
        <fullName evidence="4">Transmembrane protein</fullName>
    </recommendedName>
</protein>
<comment type="caution">
    <text evidence="2">The sequence shown here is derived from an EMBL/GenBank/DDBJ whole genome shotgun (WGS) entry which is preliminary data.</text>
</comment>
<reference evidence="2" key="1">
    <citation type="journal article" date="2021" name="PeerJ">
        <title>Extensive microbial diversity within the chicken gut microbiome revealed by metagenomics and culture.</title>
        <authorList>
            <person name="Gilroy R."/>
            <person name="Ravi A."/>
            <person name="Getino M."/>
            <person name="Pursley I."/>
            <person name="Horton D.L."/>
            <person name="Alikhan N.F."/>
            <person name="Baker D."/>
            <person name="Gharbi K."/>
            <person name="Hall N."/>
            <person name="Watson M."/>
            <person name="Adriaenssens E.M."/>
            <person name="Foster-Nyarko E."/>
            <person name="Jarju S."/>
            <person name="Secka A."/>
            <person name="Antonio M."/>
            <person name="Oren A."/>
            <person name="Chaudhuri R.R."/>
            <person name="La Ragione R."/>
            <person name="Hildebrand F."/>
            <person name="Pallen M.J."/>
        </authorList>
    </citation>
    <scope>NUCLEOTIDE SEQUENCE</scope>
    <source>
        <strain evidence="2">ChiHjej12B11-24981</strain>
    </source>
</reference>
<evidence type="ECO:0000313" key="2">
    <source>
        <dbReference type="EMBL" id="HIZ01529.1"/>
    </source>
</evidence>
<sequence length="154" mass="17272">MKLIHLGPDAPQNLPNLRFRPAPADRLLELAALLPLLANAIYVLVQWRRLGDALPSDCYTSLLTALLVFLLLLGAGYLPLRFINFPFRLKPTNVVRQYVLVLRFCRAINIVLGLMFLSATLAVFHPWADAARAGCLVLLILVFAGYFCLAWRAR</sequence>
<evidence type="ECO:0008006" key="4">
    <source>
        <dbReference type="Google" id="ProtNLM"/>
    </source>
</evidence>
<feature type="transmembrane region" description="Helical" evidence="1">
    <location>
        <begin position="27"/>
        <end position="47"/>
    </location>
</feature>
<evidence type="ECO:0000256" key="1">
    <source>
        <dbReference type="SAM" id="Phobius"/>
    </source>
</evidence>